<dbReference type="AlphaFoldDB" id="A0A9K3J2R7"/>
<accession>A0A9K3J2R7</accession>
<comment type="caution">
    <text evidence="1">The sequence shown here is derived from an EMBL/GenBank/DDBJ whole genome shotgun (WGS) entry which is preliminary data.</text>
</comment>
<dbReference type="PANTHER" id="PTHR46250">
    <property type="entry name" value="MYB/SANT-LIKE DNA-BINDING DOMAIN PROTEIN-RELATED"/>
    <property type="match status" value="1"/>
</dbReference>
<evidence type="ECO:0000313" key="2">
    <source>
        <dbReference type="Proteomes" id="UP000215914"/>
    </source>
</evidence>
<dbReference type="Proteomes" id="UP000215914">
    <property type="component" value="Unassembled WGS sequence"/>
</dbReference>
<reference evidence="1" key="1">
    <citation type="journal article" date="2017" name="Nature">
        <title>The sunflower genome provides insights into oil metabolism, flowering and Asterid evolution.</title>
        <authorList>
            <person name="Badouin H."/>
            <person name="Gouzy J."/>
            <person name="Grassa C.J."/>
            <person name="Murat F."/>
            <person name="Staton S.E."/>
            <person name="Cottret L."/>
            <person name="Lelandais-Briere C."/>
            <person name="Owens G.L."/>
            <person name="Carrere S."/>
            <person name="Mayjonade B."/>
            <person name="Legrand L."/>
            <person name="Gill N."/>
            <person name="Kane N.C."/>
            <person name="Bowers J.E."/>
            <person name="Hubner S."/>
            <person name="Bellec A."/>
            <person name="Berard A."/>
            <person name="Berges H."/>
            <person name="Blanchet N."/>
            <person name="Boniface M.C."/>
            <person name="Brunel D."/>
            <person name="Catrice O."/>
            <person name="Chaidir N."/>
            <person name="Claudel C."/>
            <person name="Donnadieu C."/>
            <person name="Faraut T."/>
            <person name="Fievet G."/>
            <person name="Helmstetter N."/>
            <person name="King M."/>
            <person name="Knapp S.J."/>
            <person name="Lai Z."/>
            <person name="Le Paslier M.C."/>
            <person name="Lippi Y."/>
            <person name="Lorenzon L."/>
            <person name="Mandel J.R."/>
            <person name="Marage G."/>
            <person name="Marchand G."/>
            <person name="Marquand E."/>
            <person name="Bret-Mestries E."/>
            <person name="Morien E."/>
            <person name="Nambeesan S."/>
            <person name="Nguyen T."/>
            <person name="Pegot-Espagnet P."/>
            <person name="Pouilly N."/>
            <person name="Raftis F."/>
            <person name="Sallet E."/>
            <person name="Schiex T."/>
            <person name="Thomas J."/>
            <person name="Vandecasteele C."/>
            <person name="Vares D."/>
            <person name="Vear F."/>
            <person name="Vautrin S."/>
            <person name="Crespi M."/>
            <person name="Mangin B."/>
            <person name="Burke J.M."/>
            <person name="Salse J."/>
            <person name="Munos S."/>
            <person name="Vincourt P."/>
            <person name="Rieseberg L.H."/>
            <person name="Langlade N.B."/>
        </authorList>
    </citation>
    <scope>NUCLEOTIDE SEQUENCE</scope>
    <source>
        <tissue evidence="1">Leaves</tissue>
    </source>
</reference>
<reference evidence="1" key="2">
    <citation type="submission" date="2020-06" db="EMBL/GenBank/DDBJ databases">
        <title>Helianthus annuus Genome sequencing and assembly Release 2.</title>
        <authorList>
            <person name="Gouzy J."/>
            <person name="Langlade N."/>
            <person name="Munos S."/>
        </authorList>
    </citation>
    <scope>NUCLEOTIDE SEQUENCE</scope>
    <source>
        <tissue evidence="1">Leaves</tissue>
    </source>
</reference>
<protein>
    <recommendedName>
        <fullName evidence="3">Myb/SANT-like domain-containing protein</fullName>
    </recommendedName>
</protein>
<gene>
    <name evidence="1" type="ORF">HanXRQr2_Chr05g0231911</name>
</gene>
<evidence type="ECO:0000313" key="1">
    <source>
        <dbReference type="EMBL" id="KAF5807286.1"/>
    </source>
</evidence>
<evidence type="ECO:0008006" key="3">
    <source>
        <dbReference type="Google" id="ProtNLM"/>
    </source>
</evidence>
<organism evidence="1 2">
    <name type="scientific">Helianthus annuus</name>
    <name type="common">Common sunflower</name>
    <dbReference type="NCBI Taxonomy" id="4232"/>
    <lineage>
        <taxon>Eukaryota</taxon>
        <taxon>Viridiplantae</taxon>
        <taxon>Streptophyta</taxon>
        <taxon>Embryophyta</taxon>
        <taxon>Tracheophyta</taxon>
        <taxon>Spermatophyta</taxon>
        <taxon>Magnoliopsida</taxon>
        <taxon>eudicotyledons</taxon>
        <taxon>Gunneridae</taxon>
        <taxon>Pentapetalae</taxon>
        <taxon>asterids</taxon>
        <taxon>campanulids</taxon>
        <taxon>Asterales</taxon>
        <taxon>Asteraceae</taxon>
        <taxon>Asteroideae</taxon>
        <taxon>Heliantheae alliance</taxon>
        <taxon>Heliantheae</taxon>
        <taxon>Helianthus</taxon>
    </lineage>
</organism>
<sequence length="153" mass="17708">MLMQRGCRWDYVDNKINCEKHWYDDWCKDHNNAVGLWNLKFPYLYKLDSLWGTNIATQLKTEDISQACENNNDENIGVATKSDSWGDEKLEEIIDALLNVSLADEDVGRAAELCYKDPDKAKLLFALPSPIKRSYVMSFLYPGSLNHIRKSHF</sequence>
<dbReference type="EMBL" id="MNCJ02000320">
    <property type="protein sequence ID" value="KAF5807286.1"/>
    <property type="molecule type" value="Genomic_DNA"/>
</dbReference>
<name>A0A9K3J2R7_HELAN</name>
<keyword evidence="2" id="KW-1185">Reference proteome</keyword>
<dbReference type="Gramene" id="mRNA:HanXRQr2_Chr05g0231911">
    <property type="protein sequence ID" value="mRNA:HanXRQr2_Chr05g0231911"/>
    <property type="gene ID" value="HanXRQr2_Chr05g0231911"/>
</dbReference>
<proteinExistence type="predicted"/>
<dbReference type="PANTHER" id="PTHR46250:SF15">
    <property type="entry name" value="OS01G0523800 PROTEIN"/>
    <property type="match status" value="1"/>
</dbReference>